<dbReference type="EMBL" id="JAAIIH010000001">
    <property type="protein sequence ID" value="NMM99541.1"/>
    <property type="molecule type" value="Genomic_DNA"/>
</dbReference>
<dbReference type="InterPro" id="IPR029057">
    <property type="entry name" value="PRTase-like"/>
</dbReference>
<evidence type="ECO:0000259" key="2">
    <source>
        <dbReference type="Pfam" id="PF00156"/>
    </source>
</evidence>
<dbReference type="CDD" id="cd06223">
    <property type="entry name" value="PRTases_typeI"/>
    <property type="match status" value="1"/>
</dbReference>
<accession>A0A7Y0HXL5</accession>
<dbReference type="PANTHER" id="PTHR47505">
    <property type="entry name" value="DNA UTILIZATION PROTEIN YHGH"/>
    <property type="match status" value="1"/>
</dbReference>
<gene>
    <name evidence="3" type="ORF">G1C96_0118</name>
</gene>
<dbReference type="PANTHER" id="PTHR47505:SF1">
    <property type="entry name" value="DNA UTILIZATION PROTEIN YHGH"/>
    <property type="match status" value="1"/>
</dbReference>
<organism evidence="3 4">
    <name type="scientific">Bifidobacterium moraviense</name>
    <dbReference type="NCBI Taxonomy" id="2675323"/>
    <lineage>
        <taxon>Bacteria</taxon>
        <taxon>Bacillati</taxon>
        <taxon>Actinomycetota</taxon>
        <taxon>Actinomycetes</taxon>
        <taxon>Bifidobacteriales</taxon>
        <taxon>Bifidobacteriaceae</taxon>
        <taxon>Bifidobacterium</taxon>
    </lineage>
</organism>
<comment type="similarity">
    <text evidence="1">Belongs to the ComF/GntX family.</text>
</comment>
<name>A0A7Y0HXL5_9BIFI</name>
<comment type="caution">
    <text evidence="3">The sequence shown here is derived from an EMBL/GenBank/DDBJ whole genome shotgun (WGS) entry which is preliminary data.</text>
</comment>
<dbReference type="Proteomes" id="UP000588277">
    <property type="component" value="Unassembled WGS sequence"/>
</dbReference>
<reference evidence="3 4" key="1">
    <citation type="submission" date="2020-02" db="EMBL/GenBank/DDBJ databases">
        <title>Characterization of phylogenetic diversity of novel bifidobacterial species isolated in Czech ZOOs.</title>
        <authorList>
            <person name="Lugli G.A."/>
            <person name="Vera N.B."/>
            <person name="Ventura M."/>
        </authorList>
    </citation>
    <scope>NUCLEOTIDE SEQUENCE [LARGE SCALE GENOMIC DNA]</scope>
    <source>
        <strain evidence="3 4">DSM 109958</strain>
    </source>
</reference>
<dbReference type="InterPro" id="IPR000836">
    <property type="entry name" value="PRTase_dom"/>
</dbReference>
<keyword evidence="4" id="KW-1185">Reference proteome</keyword>
<dbReference type="GO" id="GO:0016740">
    <property type="term" value="F:transferase activity"/>
    <property type="evidence" value="ECO:0007669"/>
    <property type="project" value="UniProtKB-KW"/>
</dbReference>
<dbReference type="Gene3D" id="3.40.50.2020">
    <property type="match status" value="1"/>
</dbReference>
<dbReference type="AlphaFoldDB" id="A0A7Y0HXL5"/>
<evidence type="ECO:0000313" key="4">
    <source>
        <dbReference type="Proteomes" id="UP000588277"/>
    </source>
</evidence>
<evidence type="ECO:0000256" key="1">
    <source>
        <dbReference type="ARBA" id="ARBA00008007"/>
    </source>
</evidence>
<dbReference type="Pfam" id="PF00156">
    <property type="entry name" value="Pribosyltran"/>
    <property type="match status" value="1"/>
</dbReference>
<dbReference type="RefSeq" id="WP_169274716.1">
    <property type="nucleotide sequence ID" value="NZ_JAAIIH010000001.1"/>
</dbReference>
<dbReference type="SUPFAM" id="SSF53271">
    <property type="entry name" value="PRTase-like"/>
    <property type="match status" value="1"/>
</dbReference>
<dbReference type="InterPro" id="IPR051910">
    <property type="entry name" value="ComF/GntX_DNA_util-trans"/>
</dbReference>
<evidence type="ECO:0000313" key="3">
    <source>
        <dbReference type="EMBL" id="NMM99541.1"/>
    </source>
</evidence>
<protein>
    <submittedName>
        <fullName evidence="3">Phosphoribosyl transferase</fullName>
    </submittedName>
</protein>
<sequence length="257" mass="27110">MGGLIAAAGAWLAECRDLLLPRGCAGCDRPDETLCPACRATFAERRSWRVPGTAFPCHACAEYRGAARQAILAWKDHDDVELDRVFAQAMERCVADACGAGLPPWTARVDRMSSGDLGRHAVLVVPVPSSPRSVRRRGRVHVRPLAEAVRAAIVRGGGEAVVSEALAVRGVNAKSVEASDVRSRRRRLDGGIAQRPGRALRGRSVVLVDDIVTTGATVVQCARAVERAGGRVVAAFALAHTPRPGAVSVTRCGISAG</sequence>
<keyword evidence="3" id="KW-0808">Transferase</keyword>
<feature type="domain" description="Phosphoribosyltransferase" evidence="2">
    <location>
        <begin position="175"/>
        <end position="240"/>
    </location>
</feature>
<proteinExistence type="inferred from homology"/>